<dbReference type="EMBL" id="VSSQ01053461">
    <property type="protein sequence ID" value="MPN07494.1"/>
    <property type="molecule type" value="Genomic_DNA"/>
</dbReference>
<accession>A0A645F4F6</accession>
<proteinExistence type="predicted"/>
<comment type="caution">
    <text evidence="1">The sequence shown here is derived from an EMBL/GenBank/DDBJ whole genome shotgun (WGS) entry which is preliminary data.</text>
</comment>
<protein>
    <submittedName>
        <fullName evidence="1">Uncharacterized protein</fullName>
    </submittedName>
</protein>
<reference evidence="1" key="1">
    <citation type="submission" date="2019-08" db="EMBL/GenBank/DDBJ databases">
        <authorList>
            <person name="Kucharzyk K."/>
            <person name="Murdoch R.W."/>
            <person name="Higgins S."/>
            <person name="Loffler F."/>
        </authorList>
    </citation>
    <scope>NUCLEOTIDE SEQUENCE</scope>
</reference>
<dbReference type="AlphaFoldDB" id="A0A645F4F6"/>
<name>A0A645F4F6_9ZZZZ</name>
<evidence type="ECO:0000313" key="1">
    <source>
        <dbReference type="EMBL" id="MPN07494.1"/>
    </source>
</evidence>
<sequence length="163" mass="17445">MPVTGRNRILNFKLSTAHAALNAVVNARRIADNEGRAIIGFRLSNGLGSLRIVGTHRALCNIDIAIAHSDSRKILLLDFLTSSGKLRNRASRSCLGGLTAGVGINLGIKDNDIDVLALCQNVIQTAITNIIGPAVATEDEDRLLGEVILLLEDVFANLVVLKR</sequence>
<gene>
    <name evidence="1" type="ORF">SDC9_154764</name>
</gene>
<organism evidence="1">
    <name type="scientific">bioreactor metagenome</name>
    <dbReference type="NCBI Taxonomy" id="1076179"/>
    <lineage>
        <taxon>unclassified sequences</taxon>
        <taxon>metagenomes</taxon>
        <taxon>ecological metagenomes</taxon>
    </lineage>
</organism>